<name>A0AAE0FEW5_9CHLO</name>
<dbReference type="AlphaFoldDB" id="A0AAE0FEW5"/>
<keyword evidence="4" id="KW-1185">Reference proteome</keyword>
<feature type="transmembrane region" description="Helical" evidence="2">
    <location>
        <begin position="709"/>
        <end position="729"/>
    </location>
</feature>
<feature type="transmembrane region" description="Helical" evidence="2">
    <location>
        <begin position="1125"/>
        <end position="1144"/>
    </location>
</feature>
<comment type="caution">
    <text evidence="3">The sequence shown here is derived from an EMBL/GenBank/DDBJ whole genome shotgun (WGS) entry which is preliminary data.</text>
</comment>
<proteinExistence type="predicted"/>
<feature type="region of interest" description="Disordered" evidence="1">
    <location>
        <begin position="947"/>
        <end position="1078"/>
    </location>
</feature>
<sequence>MEGLDRDATNTMNVGTVMHAAQPFCAAAGHPYTMPSPATCGMLIISTNGDACDQRWSSLYSACSTSQQQLDTSTCCAEISRILDSACLSSLDVIQRTVGVLSREEASHLLDAFPAIYGQDEAAESFQTSLQECLRCDNIMDQIPPCCYDPGQQCDWGTGEFPDRCCPLLNLYHRRECFCSNVSSLSLHNNEIYKTSNFLLVNSWRNLNCRVHRSSGGLHNFSVLIGCNGTCPAGSFTSCSAVYHKGLSCQACPPDSYMASSTNCTNNGCTSCPANSGTGALAAISIDDCVCNEGYIGEVTNENTDAAGELECHDCGELHDLGITCRGESMNISIAGYYKPSNSYQVYPCTDMVEHCLPGEALSYSDSTTCAEGSHGVLCSVCSSGYYIYFDWGCRRCDGTIVFWLLLYMAVLMVCPFAGVVLMLKYYKRRAMRSASARAATAQPELLKVLLGYLSVLYALYWYSYSSTTDKITMWRDVVQNKDAAHRFRTWFQHVVSVAGWLVLDTAAHSAPECILGEMHFVHKHWTILMLSAVMIVLLWLLTWLGWHHIRHRVRHRIREGEAAGDEEQVYLLEHCVRQEREFLLTRMTTATLCLMLLVYPSLSRALLNYFSCKVALPPLPGPDPPAPSWVGHACPISPATRLAELDHLSKASCRGYTKAVEGWLLKESSAGGVDDSNCVLQNIDGELYMRTDFSVLCTGEEYLQYRPIAAVLTIMIVLGMPGCLAMVLRHVHHRKFRHQTVITSNAASEDNEAPPRDRGIWREAHSAGCSISHPRGGHLSGEHSGDVDFYTHGSSHSEVGANGQADRGGQPIEAVAVRPYSATRDVATHEVATRDVARCAQAARPAECSRMPPEAHITETSSRAVTGTGGGAAGIPPQETLFTENELRQAWTHTVALPHPPPQLADPLVPEGGSCGGASLPESPGIAGWELQVEIQVTFPCASEHAREHGNERKDCQGRTVGYSYSPRRRRGSEHESVDDTWQSQGGSESPNSPLRILRPTEWTSNRMYFGDEDHPGGQRQAMTRAQQGDADVNRPQSQDTLKHRELLPSVTPPEGQASEAQVPEEGAEKWHGPHREHSPSVMMLRAVSFVGAEYTQRCYWWDAVEMIRKVTVSVIPVIIVDDGAGQCFVALAVSILFLAVFLSMQPYRRRAGHWMHTGALATQIATFLLMLSVATGSFEEVSDAWNITVAFLVLTLNLAYVAVASTFTVRELSLAWTAD</sequence>
<protein>
    <submittedName>
        <fullName evidence="3">Uncharacterized protein</fullName>
    </submittedName>
</protein>
<accession>A0AAE0FEW5</accession>
<gene>
    <name evidence="3" type="ORF">CYMTET_32664</name>
</gene>
<evidence type="ECO:0000313" key="3">
    <source>
        <dbReference type="EMBL" id="KAK3258284.1"/>
    </source>
</evidence>
<feature type="transmembrane region" description="Helical" evidence="2">
    <location>
        <begin position="1186"/>
        <end position="1205"/>
    </location>
</feature>
<dbReference type="EMBL" id="LGRX02019652">
    <property type="protein sequence ID" value="KAK3258284.1"/>
    <property type="molecule type" value="Genomic_DNA"/>
</dbReference>
<feature type="transmembrane region" description="Helical" evidence="2">
    <location>
        <begin position="1156"/>
        <end position="1180"/>
    </location>
</feature>
<keyword evidence="2" id="KW-0812">Transmembrane</keyword>
<feature type="compositionally biased region" description="Basic and acidic residues" evidence="1">
    <location>
        <begin position="947"/>
        <end position="958"/>
    </location>
</feature>
<evidence type="ECO:0000313" key="4">
    <source>
        <dbReference type="Proteomes" id="UP001190700"/>
    </source>
</evidence>
<keyword evidence="2" id="KW-0472">Membrane</keyword>
<organism evidence="3 4">
    <name type="scientific">Cymbomonas tetramitiformis</name>
    <dbReference type="NCBI Taxonomy" id="36881"/>
    <lineage>
        <taxon>Eukaryota</taxon>
        <taxon>Viridiplantae</taxon>
        <taxon>Chlorophyta</taxon>
        <taxon>Pyramimonadophyceae</taxon>
        <taxon>Pyramimonadales</taxon>
        <taxon>Pyramimonadaceae</taxon>
        <taxon>Cymbomonas</taxon>
    </lineage>
</organism>
<feature type="transmembrane region" description="Helical" evidence="2">
    <location>
        <begin position="526"/>
        <end position="547"/>
    </location>
</feature>
<dbReference type="Proteomes" id="UP001190700">
    <property type="component" value="Unassembled WGS sequence"/>
</dbReference>
<feature type="compositionally biased region" description="Polar residues" evidence="1">
    <location>
        <begin position="981"/>
        <end position="994"/>
    </location>
</feature>
<keyword evidence="2" id="KW-1133">Transmembrane helix</keyword>
<feature type="region of interest" description="Disordered" evidence="1">
    <location>
        <begin position="772"/>
        <end position="810"/>
    </location>
</feature>
<dbReference type="PANTHER" id="PTHR11319">
    <property type="entry name" value="G PROTEIN-COUPLED RECEPTOR-RELATED"/>
    <property type="match status" value="1"/>
</dbReference>
<feature type="transmembrane region" description="Helical" evidence="2">
    <location>
        <begin position="401"/>
        <end position="424"/>
    </location>
</feature>
<dbReference type="PANTHER" id="PTHR11319:SF35">
    <property type="entry name" value="OUTER MEMBRANE PROTEIN PMPC-RELATED"/>
    <property type="match status" value="1"/>
</dbReference>
<feature type="transmembrane region" description="Helical" evidence="2">
    <location>
        <begin position="445"/>
        <end position="465"/>
    </location>
</feature>
<evidence type="ECO:0000256" key="2">
    <source>
        <dbReference type="SAM" id="Phobius"/>
    </source>
</evidence>
<evidence type="ECO:0000256" key="1">
    <source>
        <dbReference type="SAM" id="MobiDB-lite"/>
    </source>
</evidence>
<feature type="compositionally biased region" description="Basic and acidic residues" evidence="1">
    <location>
        <begin position="1068"/>
        <end position="1078"/>
    </location>
</feature>
<reference evidence="3 4" key="1">
    <citation type="journal article" date="2015" name="Genome Biol. Evol.">
        <title>Comparative Genomics of a Bacterivorous Green Alga Reveals Evolutionary Causalities and Consequences of Phago-Mixotrophic Mode of Nutrition.</title>
        <authorList>
            <person name="Burns J.A."/>
            <person name="Paasch A."/>
            <person name="Narechania A."/>
            <person name="Kim E."/>
        </authorList>
    </citation>
    <scope>NUCLEOTIDE SEQUENCE [LARGE SCALE GENOMIC DNA]</scope>
    <source>
        <strain evidence="3 4">PLY_AMNH</strain>
    </source>
</reference>